<evidence type="ECO:0000313" key="4">
    <source>
        <dbReference type="Proteomes" id="UP000619376"/>
    </source>
</evidence>
<keyword evidence="4" id="KW-1185">Reference proteome</keyword>
<reference evidence="1" key="4">
    <citation type="submission" date="2024-05" db="EMBL/GenBank/DDBJ databases">
        <authorList>
            <person name="Sun Q."/>
            <person name="Zhou Y."/>
        </authorList>
    </citation>
    <scope>NUCLEOTIDE SEQUENCE</scope>
    <source>
        <strain evidence="1">CGMCC 1.18437</strain>
    </source>
</reference>
<dbReference type="Proteomes" id="UP000539473">
    <property type="component" value="Unassembled WGS sequence"/>
</dbReference>
<reference evidence="2 3" key="3">
    <citation type="submission" date="2020-08" db="EMBL/GenBank/DDBJ databases">
        <title>Genomic Encyclopedia of Type Strains, Phase IV (KMG-IV): sequencing the most valuable type-strain genomes for metagenomic binning, comparative biology and taxonomic classification.</title>
        <authorList>
            <person name="Goeker M."/>
        </authorList>
    </citation>
    <scope>NUCLEOTIDE SEQUENCE [LARGE SCALE GENOMIC DNA]</scope>
    <source>
        <strain evidence="2 3">DSM 27521</strain>
    </source>
</reference>
<dbReference type="RefSeq" id="WP_184108761.1">
    <property type="nucleotide sequence ID" value="NZ_BNAJ01000001.1"/>
</dbReference>
<accession>A0A7W8KAG6</accession>
<protein>
    <submittedName>
        <fullName evidence="2">Uncharacterized protein</fullName>
    </submittedName>
</protein>
<evidence type="ECO:0000313" key="2">
    <source>
        <dbReference type="EMBL" id="MBB5374642.1"/>
    </source>
</evidence>
<dbReference type="AlphaFoldDB" id="A0A7W8KAG6"/>
<dbReference type="Proteomes" id="UP000619376">
    <property type="component" value="Unassembled WGS sequence"/>
</dbReference>
<comment type="caution">
    <text evidence="2">The sequence shown here is derived from an EMBL/GenBank/DDBJ whole genome shotgun (WGS) entry which is preliminary data.</text>
</comment>
<gene>
    <name evidence="1" type="ORF">GCM10017781_09550</name>
    <name evidence="2" type="ORF">HNQ07_000086</name>
</gene>
<name>A0A7W8KAG6_9DEIO</name>
<sequence>MTRPTPHPPTTAPLPVPTEQAVYQGLSTDHYPWTDITIDLATRQVQGLSGVLDAEQGGRWARFVWRRGELLGGFTWGGQEVAWATTTLGLPRARVTLTAQDPRVAQLVWSSRARPTPPLNGAWPAPQAALIRAMFTGIVVGGGRASYWEGGQVIAGALPVPGAPCVTCSPYDDVSAEQLAAFWQALLAAVNRAVPLDSAWREICTRLCGTYVCLDPFAQEVVLRGGQLTLDPALDVQEFRPALLAALRATLARLGVRVSDLPLGELRARPEWAAAGLEQL</sequence>
<proteinExistence type="predicted"/>
<dbReference type="EMBL" id="BNAJ01000001">
    <property type="protein sequence ID" value="GHF34793.1"/>
    <property type="molecule type" value="Genomic_DNA"/>
</dbReference>
<reference evidence="1" key="1">
    <citation type="journal article" date="2014" name="Int. J. Syst. Evol. Microbiol.">
        <title>Complete genome of a new Firmicutes species belonging to the dominant human colonic microbiota ('Ruminococcus bicirculans') reveals two chromosomes and a selective capacity to utilize plant glucans.</title>
        <authorList>
            <consortium name="NISC Comparative Sequencing Program"/>
            <person name="Wegmann U."/>
            <person name="Louis P."/>
            <person name="Goesmann A."/>
            <person name="Henrissat B."/>
            <person name="Duncan S.H."/>
            <person name="Flint H.J."/>
        </authorList>
    </citation>
    <scope>NUCLEOTIDE SEQUENCE</scope>
    <source>
        <strain evidence="1">CGMCC 1.18437</strain>
    </source>
</reference>
<reference evidence="4" key="2">
    <citation type="journal article" date="2019" name="Int. J. Syst. Evol. Microbiol.">
        <title>The Global Catalogue of Microorganisms (GCM) 10K type strain sequencing project: providing services to taxonomists for standard genome sequencing and annotation.</title>
        <authorList>
            <consortium name="The Broad Institute Genomics Platform"/>
            <consortium name="The Broad Institute Genome Sequencing Center for Infectious Disease"/>
            <person name="Wu L."/>
            <person name="Ma J."/>
        </authorList>
    </citation>
    <scope>NUCLEOTIDE SEQUENCE [LARGE SCALE GENOMIC DNA]</scope>
    <source>
        <strain evidence="4">CGMCC 1.18437</strain>
    </source>
</reference>
<evidence type="ECO:0000313" key="1">
    <source>
        <dbReference type="EMBL" id="GHF34793.1"/>
    </source>
</evidence>
<dbReference type="EMBL" id="JACHFK010000001">
    <property type="protein sequence ID" value="MBB5374642.1"/>
    <property type="molecule type" value="Genomic_DNA"/>
</dbReference>
<evidence type="ECO:0000313" key="3">
    <source>
        <dbReference type="Proteomes" id="UP000539473"/>
    </source>
</evidence>
<organism evidence="2 3">
    <name type="scientific">Deinococcus metalli</name>
    <dbReference type="NCBI Taxonomy" id="1141878"/>
    <lineage>
        <taxon>Bacteria</taxon>
        <taxon>Thermotogati</taxon>
        <taxon>Deinococcota</taxon>
        <taxon>Deinococci</taxon>
        <taxon>Deinococcales</taxon>
        <taxon>Deinococcaceae</taxon>
        <taxon>Deinococcus</taxon>
    </lineage>
</organism>